<keyword evidence="2 4" id="KW-0378">Hydrolase</keyword>
<dbReference type="EMBL" id="QJSW01000020">
    <property type="protein sequence ID" value="PYE45450.1"/>
    <property type="molecule type" value="Genomic_DNA"/>
</dbReference>
<dbReference type="InterPro" id="IPR006710">
    <property type="entry name" value="Glyco_hydro_43"/>
</dbReference>
<evidence type="ECO:0000256" key="4">
    <source>
        <dbReference type="RuleBase" id="RU361187"/>
    </source>
</evidence>
<dbReference type="SUPFAM" id="SSF75005">
    <property type="entry name" value="Arabinanase/levansucrase/invertase"/>
    <property type="match status" value="1"/>
</dbReference>
<organism evidence="7 9">
    <name type="scientific">Paenibacillus barcinonensis</name>
    <dbReference type="NCBI Taxonomy" id="198119"/>
    <lineage>
        <taxon>Bacteria</taxon>
        <taxon>Bacillati</taxon>
        <taxon>Bacillota</taxon>
        <taxon>Bacilli</taxon>
        <taxon>Bacillales</taxon>
        <taxon>Paenibacillaceae</taxon>
        <taxon>Paenibacillus</taxon>
    </lineage>
</organism>
<accession>A0A2V4VKM4</accession>
<evidence type="ECO:0000313" key="9">
    <source>
        <dbReference type="Proteomes" id="UP000247790"/>
    </source>
</evidence>
<comment type="similarity">
    <text evidence="1 4">Belongs to the glycosyl hydrolase 43 family.</text>
</comment>
<dbReference type="Pfam" id="PF22633">
    <property type="entry name" value="F5_F8_type_C_2"/>
    <property type="match status" value="1"/>
</dbReference>
<feature type="signal peptide" evidence="5">
    <location>
        <begin position="1"/>
        <end position="24"/>
    </location>
</feature>
<evidence type="ECO:0000313" key="7">
    <source>
        <dbReference type="EMBL" id="PYE45450.1"/>
    </source>
</evidence>
<dbReference type="OrthoDB" id="273314at2"/>
<dbReference type="AlphaFoldDB" id="A0A2V4VKM4"/>
<dbReference type="PROSITE" id="PS50022">
    <property type="entry name" value="FA58C_3"/>
    <property type="match status" value="1"/>
</dbReference>
<evidence type="ECO:0000256" key="5">
    <source>
        <dbReference type="SAM" id="SignalP"/>
    </source>
</evidence>
<dbReference type="Proteomes" id="UP000247790">
    <property type="component" value="Unassembled WGS sequence"/>
</dbReference>
<evidence type="ECO:0000256" key="3">
    <source>
        <dbReference type="ARBA" id="ARBA00023295"/>
    </source>
</evidence>
<dbReference type="Proteomes" id="UP000509327">
    <property type="component" value="Chromosome"/>
</dbReference>
<evidence type="ECO:0000256" key="1">
    <source>
        <dbReference type="ARBA" id="ARBA00009865"/>
    </source>
</evidence>
<dbReference type="InterPro" id="IPR013783">
    <property type="entry name" value="Ig-like_fold"/>
</dbReference>
<reference evidence="8 10" key="2">
    <citation type="submission" date="2020-06" db="EMBL/GenBank/DDBJ databases">
        <title>Complete genome of Paenibacillus barcinonensis KACC11450.</title>
        <authorList>
            <person name="Kim M."/>
            <person name="Park Y.-J."/>
            <person name="Shin J.-H."/>
        </authorList>
    </citation>
    <scope>NUCLEOTIDE SEQUENCE [LARGE SCALE GENOMIC DNA]</scope>
    <source>
        <strain evidence="8 10">KACC11450</strain>
    </source>
</reference>
<gene>
    <name evidence="7" type="ORF">DFQ00_12068</name>
    <name evidence="8" type="ORF">HUB98_02350</name>
</gene>
<keyword evidence="3 4" id="KW-0326">Glycosidase</keyword>
<dbReference type="EMBL" id="CP054614">
    <property type="protein sequence ID" value="QKS55265.1"/>
    <property type="molecule type" value="Genomic_DNA"/>
</dbReference>
<reference evidence="7 9" key="1">
    <citation type="submission" date="2018-06" db="EMBL/GenBank/DDBJ databases">
        <title>Genomic Encyclopedia of Type Strains, Phase III (KMG-III): the genomes of soil and plant-associated and newly described type strains.</title>
        <authorList>
            <person name="Whitman W."/>
        </authorList>
    </citation>
    <scope>NUCLEOTIDE SEQUENCE [LARGE SCALE GENOMIC DNA]</scope>
    <source>
        <strain evidence="7 9">CECT 7022</strain>
    </source>
</reference>
<feature type="chain" id="PRO_5038938918" evidence="5">
    <location>
        <begin position="25"/>
        <end position="572"/>
    </location>
</feature>
<proteinExistence type="inferred from homology"/>
<dbReference type="Pfam" id="PF04616">
    <property type="entry name" value="Glyco_hydro_43"/>
    <property type="match status" value="1"/>
</dbReference>
<evidence type="ECO:0000313" key="8">
    <source>
        <dbReference type="EMBL" id="QKS55265.1"/>
    </source>
</evidence>
<dbReference type="InterPro" id="IPR023296">
    <property type="entry name" value="Glyco_hydro_beta-prop_sf"/>
</dbReference>
<dbReference type="PANTHER" id="PTHR22925">
    <property type="entry name" value="GLYCOSYL HYDROLASE 43 FAMILY MEMBER"/>
    <property type="match status" value="1"/>
</dbReference>
<dbReference type="GO" id="GO:0005975">
    <property type="term" value="P:carbohydrate metabolic process"/>
    <property type="evidence" value="ECO:0007669"/>
    <property type="project" value="InterPro"/>
</dbReference>
<dbReference type="RefSeq" id="WP_110898793.1">
    <property type="nucleotide sequence ID" value="NZ_CP054614.1"/>
</dbReference>
<dbReference type="GO" id="GO:0004553">
    <property type="term" value="F:hydrolase activity, hydrolyzing O-glycosyl compounds"/>
    <property type="evidence" value="ECO:0007669"/>
    <property type="project" value="InterPro"/>
</dbReference>
<feature type="domain" description="F5/8 type C" evidence="6">
    <location>
        <begin position="419"/>
        <end position="568"/>
    </location>
</feature>
<evidence type="ECO:0000259" key="6">
    <source>
        <dbReference type="PROSITE" id="PS50022"/>
    </source>
</evidence>
<dbReference type="Gene3D" id="2.60.120.260">
    <property type="entry name" value="Galactose-binding domain-like"/>
    <property type="match status" value="1"/>
</dbReference>
<sequence>MIKGKQRLAILLAFVLFTFHLAFSAQHVQATSNETKIAATLFVLKNESNVSNAKIHWAPVAGALTYELYRSVNDGPYLLLQTLAGTTTDDYGLNIGSTYRYEIKAYNGTALLAAVKSSEYVPYTLPNNLSTFDNTVQSTLKLPNQLKVGGTYYRFNFVQKPTGGFGQMIQQTSTDDIHYGNDQVVLSYTDHPDLANAKFEGINVLYHEATNQFVFWAHYENSTDYTLARVSVASATPGESFTFHKSFRPEGKESRDISIFVDDDDVAYLISTANNNSDTILYKLTADWLDVDTQVSLIYQNQHRELPKMIKQDGIYYLFSSQAAGWYPSIPLYSSATKIEGPWSDLRTIGNTSTFSAQSGSVFRVTPDTGKNVVMVAYRWMFGWAGTQNGTTEERLLPVWFSNGYAFYDYFDQVMYNSSDDKLVPVQNGKLLSQGKPATAQTTSGTNPATYANDGNYQTEWVGTGSSWPQWWKVDLGSAQQIQNVQISWWMQKGSEGFYRYTIETSTDNINWTVALDRTNNTSYGFTSDSLSGVTARYVRINMQNAKLHNNPNNWYTPRLWEVKVFGNDTNP</sequence>
<dbReference type="SUPFAM" id="SSF49785">
    <property type="entry name" value="Galactose-binding domain-like"/>
    <property type="match status" value="1"/>
</dbReference>
<dbReference type="CDD" id="cd18822">
    <property type="entry name" value="GH43_CtGH43-like"/>
    <property type="match status" value="1"/>
</dbReference>
<evidence type="ECO:0000256" key="2">
    <source>
        <dbReference type="ARBA" id="ARBA00022801"/>
    </source>
</evidence>
<keyword evidence="5" id="KW-0732">Signal</keyword>
<dbReference type="InterPro" id="IPR008979">
    <property type="entry name" value="Galactose-bd-like_sf"/>
</dbReference>
<dbReference type="PANTHER" id="PTHR22925:SF3">
    <property type="entry name" value="GLYCOSYL HYDROLASE FAMILY PROTEIN 43"/>
    <property type="match status" value="1"/>
</dbReference>
<dbReference type="Gene3D" id="2.60.40.10">
    <property type="entry name" value="Immunoglobulins"/>
    <property type="match status" value="1"/>
</dbReference>
<name>A0A2V4VKM4_PAEBA</name>
<protein>
    <submittedName>
        <fullName evidence="8">Discoidin domain-containing protein</fullName>
    </submittedName>
    <submittedName>
        <fullName evidence="7">Glycosyl hydrolase family 43</fullName>
    </submittedName>
</protein>
<dbReference type="Gene3D" id="2.115.10.20">
    <property type="entry name" value="Glycosyl hydrolase domain, family 43"/>
    <property type="match status" value="1"/>
</dbReference>
<evidence type="ECO:0000313" key="10">
    <source>
        <dbReference type="Proteomes" id="UP000509327"/>
    </source>
</evidence>
<keyword evidence="10" id="KW-1185">Reference proteome</keyword>
<dbReference type="InterPro" id="IPR000421">
    <property type="entry name" value="FA58C"/>
</dbReference>